<dbReference type="InterPro" id="IPR053220">
    <property type="entry name" value="Nematode_rcpt-like_serp_H"/>
</dbReference>
<evidence type="ECO:0000313" key="1">
    <source>
        <dbReference type="EnsemblMetazoa" id="PPA40347.1"/>
    </source>
</evidence>
<reference evidence="1" key="2">
    <citation type="submission" date="2022-06" db="UniProtKB">
        <authorList>
            <consortium name="EnsemblMetazoa"/>
        </authorList>
    </citation>
    <scope>IDENTIFICATION</scope>
    <source>
        <strain evidence="1">PS312</strain>
    </source>
</reference>
<dbReference type="PANTHER" id="PTHR22941:SF26">
    <property type="entry name" value="SERPENTINE RECEPTOR, CLASS H"/>
    <property type="match status" value="1"/>
</dbReference>
<proteinExistence type="predicted"/>
<accession>A0A8R1UZ58</accession>
<protein>
    <submittedName>
        <fullName evidence="1">G protein-coupled receptor</fullName>
    </submittedName>
</protein>
<dbReference type="InterPro" id="IPR019422">
    <property type="entry name" value="7TM_GPCR_serpentine_rcpt_Srh"/>
</dbReference>
<dbReference type="Pfam" id="PF10318">
    <property type="entry name" value="7TM_GPCR_Srh"/>
    <property type="match status" value="1"/>
</dbReference>
<gene>
    <name evidence="1" type="primary">WBGene00278716</name>
</gene>
<dbReference type="EnsemblMetazoa" id="PPA40347.1">
    <property type="protein sequence ID" value="PPA40347.1"/>
    <property type="gene ID" value="WBGene00278716"/>
</dbReference>
<organism evidence="1 2">
    <name type="scientific">Pristionchus pacificus</name>
    <name type="common">Parasitic nematode worm</name>
    <dbReference type="NCBI Taxonomy" id="54126"/>
    <lineage>
        <taxon>Eukaryota</taxon>
        <taxon>Metazoa</taxon>
        <taxon>Ecdysozoa</taxon>
        <taxon>Nematoda</taxon>
        <taxon>Chromadorea</taxon>
        <taxon>Rhabditida</taxon>
        <taxon>Rhabditina</taxon>
        <taxon>Diplogasteromorpha</taxon>
        <taxon>Diplogasteroidea</taxon>
        <taxon>Neodiplogasteridae</taxon>
        <taxon>Pristionchus</taxon>
    </lineage>
</organism>
<keyword evidence="2" id="KW-1185">Reference proteome</keyword>
<reference evidence="2" key="1">
    <citation type="journal article" date="2008" name="Nat. Genet.">
        <title>The Pristionchus pacificus genome provides a unique perspective on nematode lifestyle and parasitism.</title>
        <authorList>
            <person name="Dieterich C."/>
            <person name="Clifton S.W."/>
            <person name="Schuster L.N."/>
            <person name="Chinwalla A."/>
            <person name="Delehaunty K."/>
            <person name="Dinkelacker I."/>
            <person name="Fulton L."/>
            <person name="Fulton R."/>
            <person name="Godfrey J."/>
            <person name="Minx P."/>
            <person name="Mitreva M."/>
            <person name="Roeseler W."/>
            <person name="Tian H."/>
            <person name="Witte H."/>
            <person name="Yang S.P."/>
            <person name="Wilson R.K."/>
            <person name="Sommer R.J."/>
        </authorList>
    </citation>
    <scope>NUCLEOTIDE SEQUENCE [LARGE SCALE GENOMIC DNA]</scope>
    <source>
        <strain evidence="2">PS312</strain>
    </source>
</reference>
<sequence length="310" mass="35249">MGVLSVLFILVTLYVLLSRKGGKLYKFLTAQSLLVLFIDLSLQISCLFYDIQLCFTICPHFVMQQLNGYVLGLFTVIGVSAKWQFIGLLFSLVQMYSSAYICIIFRHQSILPFRSTLKLHTKVEYLVTFFAFDIGHCAMCVTVGLFIENAEEEESSPPWLLARNSYVLPFDWSLFSFWVIGHIGGAFVVVIALISFTFWHMNYTLKETKKFLSPSTVYMQKLAVIALTSQCSVPMATVVFPMAIHCISIFLPSFDPNITCYLMFLFSSNSILSSIVIILSTPDYRRYIFRYFSGRRSTSVAIMKNSGKTT</sequence>
<evidence type="ECO:0000313" key="2">
    <source>
        <dbReference type="Proteomes" id="UP000005239"/>
    </source>
</evidence>
<dbReference type="PANTHER" id="PTHR22941">
    <property type="entry name" value="SERPENTINE RECEPTOR"/>
    <property type="match status" value="1"/>
</dbReference>
<dbReference type="Proteomes" id="UP000005239">
    <property type="component" value="Unassembled WGS sequence"/>
</dbReference>
<name>A0A2A6C3Q4_PRIPA</name>
<dbReference type="AlphaFoldDB" id="A0A2A6C3Q4"/>
<accession>A0A2A6C3Q4</accession>